<evidence type="ECO:0000313" key="6">
    <source>
        <dbReference type="Proteomes" id="UP000002027"/>
    </source>
</evidence>
<dbReference type="AlphaFoldDB" id="D1C9D6"/>
<organism evidence="5 6">
    <name type="scientific">Sphaerobacter thermophilus (strain ATCC 49802 / DSM 20745 / KCCM 41009 / NCIMB 13125 / S 6022)</name>
    <dbReference type="NCBI Taxonomy" id="479434"/>
    <lineage>
        <taxon>Bacteria</taxon>
        <taxon>Pseudomonadati</taxon>
        <taxon>Thermomicrobiota</taxon>
        <taxon>Thermomicrobia</taxon>
        <taxon>Sphaerobacterales</taxon>
        <taxon>Sphaerobacterineae</taxon>
        <taxon>Sphaerobacteraceae</taxon>
        <taxon>Sphaerobacter</taxon>
    </lineage>
</organism>
<dbReference type="CDD" id="cd18886">
    <property type="entry name" value="NUDIX_MutT_Nudt1"/>
    <property type="match status" value="1"/>
</dbReference>
<keyword evidence="6" id="KW-1185">Reference proteome</keyword>
<dbReference type="RefSeq" id="WP_012873464.1">
    <property type="nucleotide sequence ID" value="NC_013524.1"/>
</dbReference>
<dbReference type="PANTHER" id="PTHR43046">
    <property type="entry name" value="GDP-MANNOSE MANNOSYL HYDROLASE"/>
    <property type="match status" value="1"/>
</dbReference>
<dbReference type="Gene3D" id="3.90.79.10">
    <property type="entry name" value="Nucleoside Triphosphate Pyrophosphohydrolase"/>
    <property type="match status" value="1"/>
</dbReference>
<evidence type="ECO:0000313" key="5">
    <source>
        <dbReference type="EMBL" id="ACZ40429.1"/>
    </source>
</evidence>
<dbReference type="InterPro" id="IPR015797">
    <property type="entry name" value="NUDIX_hydrolase-like_dom_sf"/>
</dbReference>
<dbReference type="OrthoDB" id="9804563at2"/>
<proteinExistence type="predicted"/>
<comment type="cofactor">
    <cofactor evidence="1">
        <name>Mg(2+)</name>
        <dbReference type="ChEBI" id="CHEBI:18420"/>
    </cofactor>
</comment>
<evidence type="ECO:0000256" key="2">
    <source>
        <dbReference type="ARBA" id="ARBA00022801"/>
    </source>
</evidence>
<name>D1C9D6_SPHTD</name>
<dbReference type="GO" id="GO:0016787">
    <property type="term" value="F:hydrolase activity"/>
    <property type="evidence" value="ECO:0007669"/>
    <property type="project" value="UniProtKB-KW"/>
</dbReference>
<reference evidence="5 6" key="2">
    <citation type="journal article" date="2010" name="Stand. Genomic Sci.">
        <title>Complete genome sequence of Desulfohalobium retbaense type strain (HR(100)).</title>
        <authorList>
            <person name="Spring S."/>
            <person name="Nolan M."/>
            <person name="Lapidus A."/>
            <person name="Glavina Del Rio T."/>
            <person name="Copeland A."/>
            <person name="Tice H."/>
            <person name="Cheng J.F."/>
            <person name="Lucas S."/>
            <person name="Land M."/>
            <person name="Chen F."/>
            <person name="Bruce D."/>
            <person name="Goodwin L."/>
            <person name="Pitluck S."/>
            <person name="Ivanova N."/>
            <person name="Mavromatis K."/>
            <person name="Mikhailova N."/>
            <person name="Pati A."/>
            <person name="Chen A."/>
            <person name="Palaniappan K."/>
            <person name="Hauser L."/>
            <person name="Chang Y.J."/>
            <person name="Jeffries C.D."/>
            <person name="Munk C."/>
            <person name="Kiss H."/>
            <person name="Chain P."/>
            <person name="Han C."/>
            <person name="Brettin T."/>
            <person name="Detter J.C."/>
            <person name="Schuler E."/>
            <person name="Goker M."/>
            <person name="Rohde M."/>
            <person name="Bristow J."/>
            <person name="Eisen J.A."/>
            <person name="Markowitz V."/>
            <person name="Hugenholtz P."/>
            <person name="Kyrpides N.C."/>
            <person name="Klenk H.P."/>
        </authorList>
    </citation>
    <scope>NUCLEOTIDE SEQUENCE [LARGE SCALE GENOMIC DNA]</scope>
    <source>
        <strain evidence="6">ATCC 49802 / DSM 20745 / S 6022</strain>
    </source>
</reference>
<dbReference type="HOGENOM" id="CLU_1562163_0_0_0"/>
<feature type="domain" description="Nudix hydrolase" evidence="4">
    <location>
        <begin position="14"/>
        <end position="147"/>
    </location>
</feature>
<dbReference type="Proteomes" id="UP000002027">
    <property type="component" value="Chromosome 2"/>
</dbReference>
<dbReference type="eggNOG" id="COG0494">
    <property type="taxonomic scope" value="Bacteria"/>
</dbReference>
<evidence type="ECO:0000256" key="1">
    <source>
        <dbReference type="ARBA" id="ARBA00001946"/>
    </source>
</evidence>
<evidence type="ECO:0000256" key="3">
    <source>
        <dbReference type="ARBA" id="ARBA00022842"/>
    </source>
</evidence>
<evidence type="ECO:0000259" key="4">
    <source>
        <dbReference type="PROSITE" id="PS51462"/>
    </source>
</evidence>
<dbReference type="STRING" id="479434.Sthe_3027"/>
<reference evidence="6" key="1">
    <citation type="submission" date="2009-11" db="EMBL/GenBank/DDBJ databases">
        <title>The complete chromosome 2 of Sphaerobacter thermophilus DSM 20745.</title>
        <authorList>
            <person name="Lucas S."/>
            <person name="Copeland A."/>
            <person name="Lapidus A."/>
            <person name="Glavina del Rio T."/>
            <person name="Dalin E."/>
            <person name="Tice H."/>
            <person name="Bruce D."/>
            <person name="Goodwin L."/>
            <person name="Pitluck S."/>
            <person name="Kyrpides N."/>
            <person name="Mavromatis K."/>
            <person name="Ivanova N."/>
            <person name="Mikhailova N."/>
            <person name="LaButti K.M."/>
            <person name="Clum A."/>
            <person name="Sun H.I."/>
            <person name="Brettin T."/>
            <person name="Detter J.C."/>
            <person name="Han C."/>
            <person name="Larimer F."/>
            <person name="Land M."/>
            <person name="Hauser L."/>
            <person name="Markowitz V."/>
            <person name="Cheng J.F."/>
            <person name="Hugenholtz P."/>
            <person name="Woyke T."/>
            <person name="Wu D."/>
            <person name="Steenblock K."/>
            <person name="Schneider S."/>
            <person name="Pukall R."/>
            <person name="Goeker M."/>
            <person name="Klenk H.P."/>
            <person name="Eisen J.A."/>
        </authorList>
    </citation>
    <scope>NUCLEOTIDE SEQUENCE [LARGE SCALE GENOMIC DNA]</scope>
    <source>
        <strain evidence="6">ATCC 49802 / DSM 20745 / S 6022</strain>
    </source>
</reference>
<protein>
    <submittedName>
        <fullName evidence="5">NUDIX hydrolase</fullName>
    </submittedName>
</protein>
<dbReference type="PANTHER" id="PTHR43046:SF12">
    <property type="entry name" value="GDP-MANNOSE MANNOSYL HYDROLASE"/>
    <property type="match status" value="1"/>
</dbReference>
<keyword evidence="2 5" id="KW-0378">Hydrolase</keyword>
<sequence length="178" mass="19156">MVTGNDAADRARPPALEVYSMVLLAYGGRYLLLRRAATKRFAPGRWTGLGGRVEPEELADLHAAALREVQEETGIAPEQIAGLTLRRVLVQARPGAPLTLLLYFTGTLAEPVLPTSDEGDLAWVTADEIAGLDVIDNTAQVLPLLIDGLTRDPAGREPPRLGVASYHPDGTLERIVWG</sequence>
<accession>D1C9D6</accession>
<dbReference type="Pfam" id="PF00293">
    <property type="entry name" value="NUDIX"/>
    <property type="match status" value="1"/>
</dbReference>
<dbReference type="KEGG" id="sti:Sthe_3027"/>
<keyword evidence="3" id="KW-0460">Magnesium</keyword>
<gene>
    <name evidence="5" type="ordered locus">Sthe_3027</name>
</gene>
<dbReference type="InterPro" id="IPR000086">
    <property type="entry name" value="NUDIX_hydrolase_dom"/>
</dbReference>
<dbReference type="EMBL" id="CP001824">
    <property type="protein sequence ID" value="ACZ40429.1"/>
    <property type="molecule type" value="Genomic_DNA"/>
</dbReference>
<dbReference type="InParanoid" id="D1C9D6"/>
<dbReference type="PROSITE" id="PS51462">
    <property type="entry name" value="NUDIX"/>
    <property type="match status" value="1"/>
</dbReference>
<dbReference type="SUPFAM" id="SSF55811">
    <property type="entry name" value="Nudix"/>
    <property type="match status" value="1"/>
</dbReference>